<dbReference type="PANTHER" id="PTHR42839">
    <property type="entry name" value="ISOCHORISMATE SYNTHASE ENTC"/>
    <property type="match status" value="1"/>
</dbReference>
<proteinExistence type="predicted"/>
<protein>
    <submittedName>
        <fullName evidence="2">Isochorismate synthase</fullName>
    </submittedName>
</protein>
<accession>A0A5B8A1Y3</accession>
<dbReference type="Pfam" id="PF00425">
    <property type="entry name" value="Chorismate_bind"/>
    <property type="match status" value="1"/>
</dbReference>
<dbReference type="Gene3D" id="3.60.120.10">
    <property type="entry name" value="Anthranilate synthase"/>
    <property type="match status" value="1"/>
</dbReference>
<dbReference type="EMBL" id="CP040896">
    <property type="protein sequence ID" value="QDA61318.1"/>
    <property type="molecule type" value="Genomic_DNA"/>
</dbReference>
<dbReference type="AlphaFoldDB" id="A0A5B8A1Y3"/>
<dbReference type="InterPro" id="IPR005801">
    <property type="entry name" value="ADC_synthase"/>
</dbReference>
<keyword evidence="3" id="KW-1185">Reference proteome</keyword>
<dbReference type="OrthoDB" id="9806579at2"/>
<dbReference type="InterPro" id="IPR015890">
    <property type="entry name" value="Chorismate_C"/>
</dbReference>
<dbReference type="Proteomes" id="UP000305398">
    <property type="component" value="Chromosome"/>
</dbReference>
<gene>
    <name evidence="2" type="ORF">FHG12_14990</name>
</gene>
<name>A0A5B8A1Y3_9BACT</name>
<reference evidence="2 3" key="1">
    <citation type="submission" date="2019-06" db="EMBL/GenBank/DDBJ databases">
        <authorList>
            <person name="Srinivasan S."/>
        </authorList>
    </citation>
    <scope>NUCLEOTIDE SEQUENCE [LARGE SCALE GENOMIC DNA]</scope>
    <source>
        <strain evidence="2 3">17J68-5</strain>
    </source>
</reference>
<feature type="domain" description="Chorismate-utilising enzyme C-terminal" evidence="1">
    <location>
        <begin position="147"/>
        <end position="402"/>
    </location>
</feature>
<dbReference type="PANTHER" id="PTHR42839:SF2">
    <property type="entry name" value="ISOCHORISMATE SYNTHASE ENTC"/>
    <property type="match status" value="1"/>
</dbReference>
<organism evidence="2 3">
    <name type="scientific">Hymenobacter jejuensis</name>
    <dbReference type="NCBI Taxonomy" id="2502781"/>
    <lineage>
        <taxon>Bacteria</taxon>
        <taxon>Pseudomonadati</taxon>
        <taxon>Bacteroidota</taxon>
        <taxon>Cytophagia</taxon>
        <taxon>Cytophagales</taxon>
        <taxon>Hymenobacteraceae</taxon>
        <taxon>Hymenobacter</taxon>
    </lineage>
</organism>
<evidence type="ECO:0000313" key="2">
    <source>
        <dbReference type="EMBL" id="QDA61318.1"/>
    </source>
</evidence>
<sequence length="412" mass="45208">MSTSSRRAVAWPGPVPAVTDQLRLLAAFALQSGLPVALWRLPNAEHPQLCLSFSAEDAFTGLPPALEPTAPAGFAFFPFHDSDHNPALFLPADVVFSAEHPHELDISDEAHLSLQLSDLLVFISKSDSCDFVSWYVSPQPIPHIADQAEFSELVTKGVEAIEQGAVVKVVPSRAATRPLPPAFDTLEAFEELQRRYPRAFVSLVSAQGIGTWLGATPEVLVEIGEDGRFCTMALAGTQPIVDGLTPQNAIWRQKEIEEQALVARYVVSCFKQLRLREYTETGPRTVAAGELLHLRTDFSVNLRQVPFPTLGTDMLRLLHPTSAVGGMPKQAALTFLHQHEHYDRAYYSGFLGPVNLPQTGVSRLFVNLRCLQVRPTQAILYAGAGLTIDSDPLREWNETELKLRTAGAVLDT</sequence>
<dbReference type="SUPFAM" id="SSF56322">
    <property type="entry name" value="ADC synthase"/>
    <property type="match status" value="1"/>
</dbReference>
<evidence type="ECO:0000259" key="1">
    <source>
        <dbReference type="Pfam" id="PF00425"/>
    </source>
</evidence>
<dbReference type="KEGG" id="hyj:FHG12_14990"/>
<dbReference type="RefSeq" id="WP_139516492.1">
    <property type="nucleotide sequence ID" value="NZ_CP040896.1"/>
</dbReference>
<evidence type="ECO:0000313" key="3">
    <source>
        <dbReference type="Proteomes" id="UP000305398"/>
    </source>
</evidence>